<evidence type="ECO:0000259" key="1">
    <source>
        <dbReference type="SMART" id="SM00953"/>
    </source>
</evidence>
<gene>
    <name evidence="2" type="ORF">E9677_16775</name>
</gene>
<dbReference type="InterPro" id="IPR014914">
    <property type="entry name" value="RES_dom"/>
</dbReference>
<proteinExistence type="predicted"/>
<sequence>MTPSVVPNPPSPFPKINKKTLKSGTELHRNHLSSFGATQFNPCLGQATRFAPFNDRSGNCVPTLYAATSREAAAFESIFHDVDPAALFKSVRLSTVERRSVSIIAPKRDLMLASLFAPDLKAWRLSRTDLIETPKSTYAETVLWAQAIHASSADVDGLIWTSRQCDPEQCLILFEDRIAEVDLEIRDCLGVASNAALLLELRDYGRRAGITIIS</sequence>
<dbReference type="Pfam" id="PF08808">
    <property type="entry name" value="RES"/>
    <property type="match status" value="1"/>
</dbReference>
<keyword evidence="3" id="KW-1185">Reference proteome</keyword>
<protein>
    <submittedName>
        <fullName evidence="2">RES domain-containing protein</fullName>
    </submittedName>
</protein>
<evidence type="ECO:0000313" key="3">
    <source>
        <dbReference type="Proteomes" id="UP000309667"/>
    </source>
</evidence>
<comment type="caution">
    <text evidence="2">The sequence shown here is derived from an EMBL/GenBank/DDBJ whole genome shotgun (WGS) entry which is preliminary data.</text>
</comment>
<feature type="domain" description="RES" evidence="1">
    <location>
        <begin position="40"/>
        <end position="186"/>
    </location>
</feature>
<reference evidence="2 3" key="1">
    <citation type="submission" date="2019-04" db="EMBL/GenBank/DDBJ databases">
        <title>Genome sequence of strain 7209-2.</title>
        <authorList>
            <person name="Gao J."/>
            <person name="Sun J."/>
        </authorList>
    </citation>
    <scope>NUCLEOTIDE SEQUENCE [LARGE SCALE GENOMIC DNA]</scope>
    <source>
        <strain evidence="2 3">7209-2</strain>
    </source>
</reference>
<name>A0ABY2QS44_9HYPH</name>
<dbReference type="SMART" id="SM00953">
    <property type="entry name" value="RES"/>
    <property type="match status" value="1"/>
</dbReference>
<dbReference type="RefSeq" id="WP_136559224.1">
    <property type="nucleotide sequence ID" value="NZ_STGT01000004.1"/>
</dbReference>
<dbReference type="EMBL" id="STGT01000004">
    <property type="protein sequence ID" value="THV12429.1"/>
    <property type="molecule type" value="Genomic_DNA"/>
</dbReference>
<organism evidence="2 3">
    <name type="scientific">Rhizobium rhizophilum</name>
    <dbReference type="NCBI Taxonomy" id="1850373"/>
    <lineage>
        <taxon>Bacteria</taxon>
        <taxon>Pseudomonadati</taxon>
        <taxon>Pseudomonadota</taxon>
        <taxon>Alphaproteobacteria</taxon>
        <taxon>Hyphomicrobiales</taxon>
        <taxon>Rhizobiaceae</taxon>
        <taxon>Rhizobium/Agrobacterium group</taxon>
        <taxon>Rhizobium</taxon>
    </lineage>
</organism>
<evidence type="ECO:0000313" key="2">
    <source>
        <dbReference type="EMBL" id="THV12429.1"/>
    </source>
</evidence>
<dbReference type="Proteomes" id="UP000309667">
    <property type="component" value="Unassembled WGS sequence"/>
</dbReference>
<accession>A0ABY2QS44</accession>